<dbReference type="InterPro" id="IPR013767">
    <property type="entry name" value="PAS_fold"/>
</dbReference>
<reference evidence="3" key="1">
    <citation type="submission" date="2022-11" db="EMBL/GenBank/DDBJ databases">
        <title>Minimal conservation of predation-associated metabolite biosynthetic gene clusters underscores biosynthetic potential of Myxococcota including descriptions for ten novel species: Archangium lansinium sp. nov., Myxococcus landrumus sp. nov., Nannocystis bai.</title>
        <authorList>
            <person name="Ahearne A."/>
            <person name="Stevens C."/>
            <person name="Phillips K."/>
        </authorList>
    </citation>
    <scope>NUCLEOTIDE SEQUENCE</scope>
    <source>
        <strain evidence="3">Na p29</strain>
    </source>
</reference>
<feature type="region of interest" description="Disordered" evidence="1">
    <location>
        <begin position="595"/>
        <end position="639"/>
    </location>
</feature>
<feature type="domain" description="PAS" evidence="2">
    <location>
        <begin position="179"/>
        <end position="248"/>
    </location>
</feature>
<dbReference type="InterPro" id="IPR029016">
    <property type="entry name" value="GAF-like_dom_sf"/>
</dbReference>
<dbReference type="EMBL" id="JAPNKE010000002">
    <property type="protein sequence ID" value="MCY1009973.1"/>
    <property type="molecule type" value="Genomic_DNA"/>
</dbReference>
<dbReference type="Gene3D" id="3.30.450.20">
    <property type="entry name" value="PAS domain"/>
    <property type="match status" value="2"/>
</dbReference>
<dbReference type="InterPro" id="IPR052155">
    <property type="entry name" value="Biofilm_reg_signaling"/>
</dbReference>
<dbReference type="PANTHER" id="PTHR44757:SF2">
    <property type="entry name" value="BIOFILM ARCHITECTURE MAINTENANCE PROTEIN MBAA"/>
    <property type="match status" value="1"/>
</dbReference>
<feature type="compositionally biased region" description="Basic residues" evidence="1">
    <location>
        <begin position="621"/>
        <end position="631"/>
    </location>
</feature>
<accession>A0A9X3J1E7</accession>
<evidence type="ECO:0000256" key="1">
    <source>
        <dbReference type="SAM" id="MobiDB-lite"/>
    </source>
</evidence>
<dbReference type="PANTHER" id="PTHR44757">
    <property type="entry name" value="DIGUANYLATE CYCLASE DGCP"/>
    <property type="match status" value="1"/>
</dbReference>
<dbReference type="SUPFAM" id="SSF55781">
    <property type="entry name" value="GAF domain-like"/>
    <property type="match status" value="1"/>
</dbReference>
<dbReference type="CDD" id="cd00130">
    <property type="entry name" value="PAS"/>
    <property type="match status" value="2"/>
</dbReference>
<name>A0A9X3J1E7_9BACT</name>
<dbReference type="Proteomes" id="UP001150924">
    <property type="component" value="Unassembled WGS sequence"/>
</dbReference>
<dbReference type="SMART" id="SM00065">
    <property type="entry name" value="GAF"/>
    <property type="match status" value="1"/>
</dbReference>
<dbReference type="InterPro" id="IPR035965">
    <property type="entry name" value="PAS-like_dom_sf"/>
</dbReference>
<dbReference type="AlphaFoldDB" id="A0A9X3J1E7"/>
<gene>
    <name evidence="3" type="ORF">OV079_31310</name>
</gene>
<dbReference type="Pfam" id="PF00989">
    <property type="entry name" value="PAS"/>
    <property type="match status" value="2"/>
</dbReference>
<dbReference type="GO" id="GO:0006355">
    <property type="term" value="P:regulation of DNA-templated transcription"/>
    <property type="evidence" value="ECO:0007669"/>
    <property type="project" value="InterPro"/>
</dbReference>
<dbReference type="InterPro" id="IPR000014">
    <property type="entry name" value="PAS"/>
</dbReference>
<comment type="caution">
    <text evidence="3">The sequence shown here is derived from an EMBL/GenBank/DDBJ whole genome shotgun (WGS) entry which is preliminary data.</text>
</comment>
<dbReference type="InterPro" id="IPR003018">
    <property type="entry name" value="GAF"/>
</dbReference>
<feature type="compositionally biased region" description="Low complexity" evidence="1">
    <location>
        <begin position="595"/>
        <end position="609"/>
    </location>
</feature>
<dbReference type="SUPFAM" id="SSF55785">
    <property type="entry name" value="PYP-like sensor domain (PAS domain)"/>
    <property type="match status" value="2"/>
</dbReference>
<dbReference type="PROSITE" id="PS50112">
    <property type="entry name" value="PAS"/>
    <property type="match status" value="2"/>
</dbReference>
<organism evidence="3 4">
    <name type="scientific">Nannocystis pusilla</name>
    <dbReference type="NCBI Taxonomy" id="889268"/>
    <lineage>
        <taxon>Bacteria</taxon>
        <taxon>Pseudomonadati</taxon>
        <taxon>Myxococcota</taxon>
        <taxon>Polyangia</taxon>
        <taxon>Nannocystales</taxon>
        <taxon>Nannocystaceae</taxon>
        <taxon>Nannocystis</taxon>
    </lineage>
</organism>
<evidence type="ECO:0000313" key="3">
    <source>
        <dbReference type="EMBL" id="MCY1009973.1"/>
    </source>
</evidence>
<evidence type="ECO:0000259" key="2">
    <source>
        <dbReference type="PROSITE" id="PS50112"/>
    </source>
</evidence>
<dbReference type="NCBIfam" id="TIGR00229">
    <property type="entry name" value="sensory_box"/>
    <property type="match status" value="2"/>
</dbReference>
<dbReference type="Pfam" id="PF13185">
    <property type="entry name" value="GAF_2"/>
    <property type="match status" value="1"/>
</dbReference>
<keyword evidence="4" id="KW-1185">Reference proteome</keyword>
<proteinExistence type="predicted"/>
<evidence type="ECO:0000313" key="4">
    <source>
        <dbReference type="Proteomes" id="UP001150924"/>
    </source>
</evidence>
<feature type="domain" description="PAS" evidence="2">
    <location>
        <begin position="54"/>
        <end position="124"/>
    </location>
</feature>
<sequence>MTLGVCSALLSAAMRSLVVLGLLATASTALALQALRAVRRARRAEAEREASASEARRWRAIVEAAEQAVATVTREGIVTSWSAAAERLYGWRSDEIAGRSLLEVVAPERRAELSARLARGVGRSGASFAGVGLHRDGSRVEVAVTLVPLPSARGQGADVAVLWRDARETNSLRATCRRLERDYDKLVEHVDDGVFLADRDGRLIRVNQAGARLLGASPADLVGQPLAALLADDEAQRLASARAALRQGEPHVGEYRLRRRDGGRRVAELRMILLCDGRVQSFVRDLGGRETGHAELARAHAEERGLRVQLESLTRATSAITDAVARIPETDLDAVLLVVLLQAQTLTQARYAALGLGTDPTRPFERWVYAGMTAEQAERIGRAPRPVGLLGAVALQARAVRLRDIAESHERVGFPPGHPPMHSFLGVPILYEGRSRGNLYLADKQGGGEFTAEDQQALELLAARAGAALETARLYHETTQATTWLRGAIDGIPEAVVLVDVGGRMSFNAAARELAPAEDGDAPSRLPLYEPTGAPLADDALPLSRALRDGVTTIGIEYVGQTRRGPECRCWPARRRCATSTGAWWGRYVSFGTSRRSRRSSGCASSGPRWWPTSCASRSRSSTRARGRSRASGRASATR</sequence>
<protein>
    <submittedName>
        <fullName evidence="3">PAS domain S-box protein</fullName>
    </submittedName>
</protein>
<dbReference type="Gene3D" id="3.30.450.40">
    <property type="match status" value="1"/>
</dbReference>
<dbReference type="SMART" id="SM00091">
    <property type="entry name" value="PAS"/>
    <property type="match status" value="3"/>
</dbReference>